<dbReference type="Gene3D" id="3.10.129.10">
    <property type="entry name" value="Hotdog Thioesterase"/>
    <property type="match status" value="1"/>
</dbReference>
<evidence type="ECO:0000313" key="3">
    <source>
        <dbReference type="EMBL" id="SDC93211.1"/>
    </source>
</evidence>
<protein>
    <submittedName>
        <fullName evidence="3">Acyl-CoA thioesterase</fullName>
    </submittedName>
</protein>
<dbReference type="Proteomes" id="UP000199411">
    <property type="component" value="Unassembled WGS sequence"/>
</dbReference>
<dbReference type="OrthoDB" id="32575at2"/>
<proteinExistence type="predicted"/>
<dbReference type="InterPro" id="IPR052723">
    <property type="entry name" value="Acyl-CoA_thioesterase_PaaI"/>
</dbReference>
<reference evidence="4" key="1">
    <citation type="submission" date="2016-10" db="EMBL/GenBank/DDBJ databases">
        <authorList>
            <person name="Varghese N."/>
            <person name="Submissions S."/>
        </authorList>
    </citation>
    <scope>NUCLEOTIDE SEQUENCE [LARGE SCALE GENOMIC DNA]</scope>
    <source>
        <strain evidence="4">DSM 8415</strain>
    </source>
</reference>
<evidence type="ECO:0000259" key="2">
    <source>
        <dbReference type="Pfam" id="PF03061"/>
    </source>
</evidence>
<dbReference type="NCBIfam" id="TIGR00369">
    <property type="entry name" value="unchar_dom_1"/>
    <property type="match status" value="1"/>
</dbReference>
<dbReference type="PANTHER" id="PTHR42856:SF1">
    <property type="entry name" value="ACYL-COENZYME A THIOESTERASE PAAI"/>
    <property type="match status" value="1"/>
</dbReference>
<dbReference type="EMBL" id="FMYU01000012">
    <property type="protein sequence ID" value="SDC93211.1"/>
    <property type="molecule type" value="Genomic_DNA"/>
</dbReference>
<evidence type="ECO:0000256" key="1">
    <source>
        <dbReference type="ARBA" id="ARBA00022801"/>
    </source>
</evidence>
<feature type="domain" description="Thioesterase" evidence="2">
    <location>
        <begin position="44"/>
        <end position="116"/>
    </location>
</feature>
<accession>A0A1G6QLW8</accession>
<dbReference type="InterPro" id="IPR003736">
    <property type="entry name" value="PAAI_dom"/>
</dbReference>
<dbReference type="InterPro" id="IPR029069">
    <property type="entry name" value="HotDog_dom_sf"/>
</dbReference>
<dbReference type="Pfam" id="PF03061">
    <property type="entry name" value="4HBT"/>
    <property type="match status" value="1"/>
</dbReference>
<keyword evidence="1" id="KW-0378">Hydrolase</keyword>
<name>A0A1G6QLW8_9BACT</name>
<keyword evidence="4" id="KW-1185">Reference proteome</keyword>
<evidence type="ECO:0000313" key="4">
    <source>
        <dbReference type="Proteomes" id="UP000199411"/>
    </source>
</evidence>
<dbReference type="InterPro" id="IPR006683">
    <property type="entry name" value="Thioestr_dom"/>
</dbReference>
<dbReference type="GO" id="GO:0016289">
    <property type="term" value="F:acyl-CoA hydrolase activity"/>
    <property type="evidence" value="ECO:0007669"/>
    <property type="project" value="TreeGrafter"/>
</dbReference>
<gene>
    <name evidence="3" type="ORF">SAMN05660835_01609</name>
</gene>
<dbReference type="SUPFAM" id="SSF54637">
    <property type="entry name" value="Thioesterase/thiol ester dehydrase-isomerase"/>
    <property type="match status" value="1"/>
</dbReference>
<dbReference type="PANTHER" id="PTHR42856">
    <property type="entry name" value="ACYL-COENZYME A THIOESTERASE PAAI"/>
    <property type="match status" value="1"/>
</dbReference>
<dbReference type="CDD" id="cd03443">
    <property type="entry name" value="PaaI_thioesterase"/>
    <property type="match status" value="1"/>
</dbReference>
<sequence>MNVVEFMKNNDQVSKWLGIEVIEAKEGYVCTQMLVRKDMLNAAGVCHGGVIFSLSDYTFAGASNIYGNTALAISANINFANAAKQGDILIATAKELNRTKKIGIYSITVERKSDKKLIAFFNGEVYIKSERIVKA</sequence>
<dbReference type="AlphaFoldDB" id="A0A1G6QLW8"/>
<dbReference type="RefSeq" id="WP_092129479.1">
    <property type="nucleotide sequence ID" value="NZ_FMYU01000012.1"/>
</dbReference>
<organism evidence="3 4">
    <name type="scientific">Desulfurella multipotens</name>
    <dbReference type="NCBI Taxonomy" id="79269"/>
    <lineage>
        <taxon>Bacteria</taxon>
        <taxon>Pseudomonadati</taxon>
        <taxon>Campylobacterota</taxon>
        <taxon>Desulfurellia</taxon>
        <taxon>Desulfurellales</taxon>
        <taxon>Desulfurellaceae</taxon>
        <taxon>Desulfurella</taxon>
    </lineage>
</organism>